<dbReference type="Proteomes" id="UP001152592">
    <property type="component" value="Unassembled WGS sequence"/>
</dbReference>
<dbReference type="PANTHER" id="PTHR41677">
    <property type="entry name" value="YALI0B19030P"/>
    <property type="match status" value="1"/>
</dbReference>
<name>A0A9W4J1I7_9EURO</name>
<sequence>MSATQIMTPVAAPKVHHTGITAQRATRPTEPIPQFLIDGAKVETKQTFDAERHMSYQPPSKIYTMKEIGLEGQGISPNAVTAPFQLFTEEAITQMRAEIFSQDVMDNCQYMSAFVKSTIRGMGSARAPFTCDAWNNPEVLAKVSEVAGIELTPAMDYEIAAINISVNDQTVPIFNTPKPDEDNLPAFAWHRDSYPFVCVTMLSDCVGMTGGETALKTASGEIMKVRGPAMGTAVVMQGRYIEHQALKAYGGRERISMVTSFRAKSPHVRDESVLTGVRPISNLSELYTQYTKYRLEVLEERIRDRLKKEQYREFAKRDFDLVGVRTFLTEQKDFIDSMLEELIE</sequence>
<dbReference type="PANTHER" id="PTHR41677:SF1">
    <property type="entry name" value="FE2OG DIOXYGENASE DOMAIN-CONTAINING PROTEIN"/>
    <property type="match status" value="1"/>
</dbReference>
<evidence type="ECO:0008006" key="3">
    <source>
        <dbReference type="Google" id="ProtNLM"/>
    </source>
</evidence>
<evidence type="ECO:0000313" key="1">
    <source>
        <dbReference type="EMBL" id="CAG8364124.1"/>
    </source>
</evidence>
<comment type="caution">
    <text evidence="1">The sequence shown here is derived from an EMBL/GenBank/DDBJ whole genome shotgun (WGS) entry which is preliminary data.</text>
</comment>
<reference evidence="1" key="1">
    <citation type="submission" date="2021-07" db="EMBL/GenBank/DDBJ databases">
        <authorList>
            <person name="Branca A.L. A."/>
        </authorList>
    </citation>
    <scope>NUCLEOTIDE SEQUENCE</scope>
</reference>
<proteinExistence type="predicted"/>
<dbReference type="OrthoDB" id="6730379at2759"/>
<evidence type="ECO:0000313" key="2">
    <source>
        <dbReference type="Proteomes" id="UP001152592"/>
    </source>
</evidence>
<protein>
    <recommendedName>
        <fullName evidence="3">Fe2OG dioxygenase domain-containing protein</fullName>
    </recommendedName>
</protein>
<dbReference type="AlphaFoldDB" id="A0A9W4J1I7"/>
<accession>A0A9W4J1I7</accession>
<gene>
    <name evidence="1" type="ORF">PSALAMII_LOCUS3948</name>
</gene>
<dbReference type="EMBL" id="CAJVPD010000188">
    <property type="protein sequence ID" value="CAG8364124.1"/>
    <property type="molecule type" value="Genomic_DNA"/>
</dbReference>
<organism evidence="1 2">
    <name type="scientific">Penicillium salamii</name>
    <dbReference type="NCBI Taxonomy" id="1612424"/>
    <lineage>
        <taxon>Eukaryota</taxon>
        <taxon>Fungi</taxon>
        <taxon>Dikarya</taxon>
        <taxon>Ascomycota</taxon>
        <taxon>Pezizomycotina</taxon>
        <taxon>Eurotiomycetes</taxon>
        <taxon>Eurotiomycetidae</taxon>
        <taxon>Eurotiales</taxon>
        <taxon>Aspergillaceae</taxon>
        <taxon>Penicillium</taxon>
    </lineage>
</organism>